<dbReference type="AlphaFoldDB" id="A0AAV9XDX3"/>
<proteinExistence type="predicted"/>
<accession>A0AAV9XDX3</accession>
<dbReference type="PROSITE" id="PS51257">
    <property type="entry name" value="PROKAR_LIPOPROTEIN"/>
    <property type="match status" value="1"/>
</dbReference>
<sequence length="116" mass="12758">MVGLVVRLLQSRRYIAPAVHHRIAPSHLLATSSCCGEREPSERDQMASTSVFFEMLPSSGYPCPESLDPRLFFDREGSPGARSGRGISMVALVPFLHFLARKVEQAKNSCASTHLT</sequence>
<name>A0AAV9XDX3_9PEZI</name>
<dbReference type="EMBL" id="JAVHJO010000005">
    <property type="protein sequence ID" value="KAK6540019.1"/>
    <property type="molecule type" value="Genomic_DNA"/>
</dbReference>
<reference evidence="1 2" key="1">
    <citation type="submission" date="2019-10" db="EMBL/GenBank/DDBJ databases">
        <authorList>
            <person name="Palmer J.M."/>
        </authorList>
    </citation>
    <scope>NUCLEOTIDE SEQUENCE [LARGE SCALE GENOMIC DNA]</scope>
    <source>
        <strain evidence="1 2">TWF694</strain>
    </source>
</reference>
<dbReference type="Proteomes" id="UP001365542">
    <property type="component" value="Unassembled WGS sequence"/>
</dbReference>
<protein>
    <submittedName>
        <fullName evidence="1">Uncharacterized protein</fullName>
    </submittedName>
</protein>
<evidence type="ECO:0000313" key="2">
    <source>
        <dbReference type="Proteomes" id="UP001365542"/>
    </source>
</evidence>
<keyword evidence="2" id="KW-1185">Reference proteome</keyword>
<comment type="caution">
    <text evidence="1">The sequence shown here is derived from an EMBL/GenBank/DDBJ whole genome shotgun (WGS) entry which is preliminary data.</text>
</comment>
<gene>
    <name evidence="1" type="ORF">TWF694_008852</name>
</gene>
<organism evidence="1 2">
    <name type="scientific">Orbilia ellipsospora</name>
    <dbReference type="NCBI Taxonomy" id="2528407"/>
    <lineage>
        <taxon>Eukaryota</taxon>
        <taxon>Fungi</taxon>
        <taxon>Dikarya</taxon>
        <taxon>Ascomycota</taxon>
        <taxon>Pezizomycotina</taxon>
        <taxon>Orbiliomycetes</taxon>
        <taxon>Orbiliales</taxon>
        <taxon>Orbiliaceae</taxon>
        <taxon>Orbilia</taxon>
    </lineage>
</organism>
<evidence type="ECO:0000313" key="1">
    <source>
        <dbReference type="EMBL" id="KAK6540019.1"/>
    </source>
</evidence>